<dbReference type="GO" id="GO:0016787">
    <property type="term" value="F:hydrolase activity"/>
    <property type="evidence" value="ECO:0007669"/>
    <property type="project" value="UniProtKB-KW"/>
</dbReference>
<evidence type="ECO:0000256" key="1">
    <source>
        <dbReference type="SAM" id="SignalP"/>
    </source>
</evidence>
<comment type="caution">
    <text evidence="3">The sequence shown here is derived from an EMBL/GenBank/DDBJ whole genome shotgun (WGS) entry which is preliminary data.</text>
</comment>
<dbReference type="Pfam" id="PF20434">
    <property type="entry name" value="BD-FAE"/>
    <property type="match status" value="1"/>
</dbReference>
<dbReference type="EMBL" id="JAUDEN010000004">
    <property type="protein sequence ID" value="MDM8324325.1"/>
    <property type="molecule type" value="Genomic_DNA"/>
</dbReference>
<proteinExistence type="predicted"/>
<feature type="signal peptide" evidence="1">
    <location>
        <begin position="1"/>
        <end position="21"/>
    </location>
</feature>
<feature type="chain" id="PRO_5045605177" evidence="1">
    <location>
        <begin position="22"/>
        <end position="623"/>
    </location>
</feature>
<dbReference type="InterPro" id="IPR050583">
    <property type="entry name" value="Mycobacterial_A85_antigen"/>
</dbReference>
<organism evidence="3 4">
    <name type="scientific">Bacteroides gallinaceum</name>
    <dbReference type="NCBI Taxonomy" id="1462571"/>
    <lineage>
        <taxon>Bacteria</taxon>
        <taxon>Pseudomonadati</taxon>
        <taxon>Bacteroidota</taxon>
        <taxon>Bacteroidia</taxon>
        <taxon>Bacteroidales</taxon>
        <taxon>Bacteroidaceae</taxon>
        <taxon>Bacteroides</taxon>
    </lineage>
</organism>
<reference evidence="4" key="1">
    <citation type="submission" date="2023-07" db="EMBL/GenBank/DDBJ databases">
        <title>Identification and characterization of horizontal gene transfer across gut microbiota members of farm animals based on homology search.</title>
        <authorList>
            <person name="Schwarzerova J."/>
            <person name="Nykrynova M."/>
            <person name="Jureckova K."/>
            <person name="Cejkova D."/>
            <person name="Rychlik I."/>
        </authorList>
    </citation>
    <scope>NUCLEOTIDE SEQUENCE [LARGE SCALE GENOMIC DNA]</scope>
    <source>
        <strain evidence="4">109_WCHN</strain>
    </source>
</reference>
<dbReference type="SUPFAM" id="SSF53474">
    <property type="entry name" value="alpha/beta-Hydrolases"/>
    <property type="match status" value="2"/>
</dbReference>
<dbReference type="InterPro" id="IPR029058">
    <property type="entry name" value="AB_hydrolase_fold"/>
</dbReference>
<keyword evidence="3" id="KW-0378">Hydrolase</keyword>
<evidence type="ECO:0000313" key="4">
    <source>
        <dbReference type="Proteomes" id="UP001169458"/>
    </source>
</evidence>
<evidence type="ECO:0000259" key="2">
    <source>
        <dbReference type="Pfam" id="PF20434"/>
    </source>
</evidence>
<keyword evidence="1" id="KW-0732">Signal</keyword>
<accession>A0ABT7VFA7</accession>
<sequence length="623" mass="70147">MMRRMTYIAIIMAAMMTGLWSCTEKTEIPTDMNGNGTTNTDSFQIQMTHPVPNQYFSEATEQGQVVRIEYESKDYTRDDRPAARKPAYVYLPYGYDESRQYDVVYLMHGWTGTAEETFETLGGAQKNILDWMIQQGDCKPVIVVSPTWDKDNRAKDWGESCEEIAVFHNENEYENDLIPAVESRFSTYAETTDRAGIVASRDHRAFGGFSLGSVTTWYIFEHCFDLQRFFLPMSGDSWHVSIFGGQTVPEQTAQFLASVVQASPYGTDNGFHVWHAVGTQDARFYQTHNQAMACMQLTDVFTPHNFSYHQREGGQHDYNSVVEFVYNALPFFFPPEAGQSFTRTSRISDVMNDPAFGNWGRLIFPVDEGYWSGETLEQLRLVWYNYIDPDKTVEICNYLKAHAGSVFLDIYTEAEKQDDPQKRNTGLFFFRGNPGAPFAVCNAGGAFAYVGAMHDSFPHALELSKLGYNAFALIYRPEYAYEDLARAITYIYDHADELGVSASGYSLWGGSAGARMAAVLGNEDYLQELTGRTDIPQASAVIMQYMGYSMVSSQDAATYACVGTNDGIASWRTMQRRLQGLSSLGIPTEFHAYDGHPHGFGLGTGTVAEGWLTDAVRFWEENR</sequence>
<name>A0ABT7VFA7_9BACE</name>
<dbReference type="InterPro" id="IPR049492">
    <property type="entry name" value="BD-FAE-like_dom"/>
</dbReference>
<dbReference type="Proteomes" id="UP001169458">
    <property type="component" value="Unassembled WGS sequence"/>
</dbReference>
<dbReference type="Gene3D" id="3.40.50.1820">
    <property type="entry name" value="alpha/beta hydrolase"/>
    <property type="match status" value="2"/>
</dbReference>
<evidence type="ECO:0000313" key="3">
    <source>
        <dbReference type="EMBL" id="MDM8324325.1"/>
    </source>
</evidence>
<dbReference type="Pfam" id="PF00756">
    <property type="entry name" value="Esterase"/>
    <property type="match status" value="1"/>
</dbReference>
<dbReference type="PANTHER" id="PTHR48098">
    <property type="entry name" value="ENTEROCHELIN ESTERASE-RELATED"/>
    <property type="match status" value="1"/>
</dbReference>
<gene>
    <name evidence="3" type="ORF">QUW60_03620</name>
</gene>
<protein>
    <submittedName>
        <fullName evidence="3">Alpha/beta hydrolase-fold protein</fullName>
    </submittedName>
</protein>
<dbReference type="InterPro" id="IPR000801">
    <property type="entry name" value="Esterase-like"/>
</dbReference>
<keyword evidence="4" id="KW-1185">Reference proteome</keyword>
<feature type="domain" description="BD-FAE-like" evidence="2">
    <location>
        <begin position="480"/>
        <end position="532"/>
    </location>
</feature>